<proteinExistence type="predicted"/>
<organism evidence="3 4">
    <name type="scientific">Nocardia jinanensis</name>
    <dbReference type="NCBI Taxonomy" id="382504"/>
    <lineage>
        <taxon>Bacteria</taxon>
        <taxon>Bacillati</taxon>
        <taxon>Actinomycetota</taxon>
        <taxon>Actinomycetes</taxon>
        <taxon>Mycobacteriales</taxon>
        <taxon>Nocardiaceae</taxon>
        <taxon>Nocardia</taxon>
    </lineage>
</organism>
<feature type="transmembrane region" description="Helical" evidence="1">
    <location>
        <begin position="66"/>
        <end position="86"/>
    </location>
</feature>
<dbReference type="Gene3D" id="3.60.10.10">
    <property type="entry name" value="Endonuclease/exonuclease/phosphatase"/>
    <property type="match status" value="1"/>
</dbReference>
<dbReference type="InterPro" id="IPR005135">
    <property type="entry name" value="Endo/exonuclease/phosphatase"/>
</dbReference>
<dbReference type="Pfam" id="PF03372">
    <property type="entry name" value="Exo_endo_phos"/>
    <property type="match status" value="1"/>
</dbReference>
<dbReference type="GO" id="GO:0003824">
    <property type="term" value="F:catalytic activity"/>
    <property type="evidence" value="ECO:0007669"/>
    <property type="project" value="InterPro"/>
</dbReference>
<dbReference type="SUPFAM" id="SSF56219">
    <property type="entry name" value="DNase I-like"/>
    <property type="match status" value="1"/>
</dbReference>
<feature type="transmembrane region" description="Helical" evidence="1">
    <location>
        <begin position="37"/>
        <end position="59"/>
    </location>
</feature>
<evidence type="ECO:0000313" key="3">
    <source>
        <dbReference type="EMBL" id="GGK92230.1"/>
    </source>
</evidence>
<feature type="transmembrane region" description="Helical" evidence="1">
    <location>
        <begin position="9"/>
        <end position="31"/>
    </location>
</feature>
<evidence type="ECO:0000313" key="4">
    <source>
        <dbReference type="Proteomes" id="UP000638263"/>
    </source>
</evidence>
<keyword evidence="1" id="KW-0472">Membrane</keyword>
<keyword evidence="1" id="KW-1133">Transmembrane helix</keyword>
<evidence type="ECO:0000259" key="2">
    <source>
        <dbReference type="Pfam" id="PF03372"/>
    </source>
</evidence>
<sequence length="315" mass="32876">MMHRVVRRVLLGAGWCALLTGVLGIALYLGGWQRRELILLASGATYLMLATVVALLLFLTARGWRSAAAAVIVLAGVLWTQLPLFVPDSRAATGAELTVLQSNLLFGGADTNALVDAVGARDVDVLTVDELTPEAVDALVAAGLGTLLPYSYLDPGPGGGGTGIYSRFPLSDPVRHQEFVLGNLSATLTHPALGPVAVYAFHPLPPTADSVVWAREMSAVDTILRESSGPAVVGADFNATSDHAAFRRLVSGDFAAAAAQAGAGRLLTYPADRTWGPLIGIDHILVSGGTTDHISTFTLAGTDHRAVVARLRLTP</sequence>
<dbReference type="AlphaFoldDB" id="A0A917R6N0"/>
<dbReference type="EMBL" id="BMMH01000001">
    <property type="protein sequence ID" value="GGK92230.1"/>
    <property type="molecule type" value="Genomic_DNA"/>
</dbReference>
<protein>
    <recommendedName>
        <fullName evidence="2">Endonuclease/exonuclease/phosphatase domain-containing protein</fullName>
    </recommendedName>
</protein>
<gene>
    <name evidence="3" type="ORF">GCM10011588_03320</name>
</gene>
<comment type="caution">
    <text evidence="3">The sequence shown here is derived from an EMBL/GenBank/DDBJ whole genome shotgun (WGS) entry which is preliminary data.</text>
</comment>
<feature type="domain" description="Endonuclease/exonuclease/phosphatase" evidence="2">
    <location>
        <begin position="101"/>
        <end position="293"/>
    </location>
</feature>
<keyword evidence="1" id="KW-0812">Transmembrane</keyword>
<keyword evidence="4" id="KW-1185">Reference proteome</keyword>
<name>A0A917R6N0_9NOCA</name>
<reference evidence="3" key="2">
    <citation type="submission" date="2020-09" db="EMBL/GenBank/DDBJ databases">
        <authorList>
            <person name="Sun Q."/>
            <person name="Zhou Y."/>
        </authorList>
    </citation>
    <scope>NUCLEOTIDE SEQUENCE</scope>
    <source>
        <strain evidence="3">CGMCC 4.3508</strain>
    </source>
</reference>
<dbReference type="Proteomes" id="UP000638263">
    <property type="component" value="Unassembled WGS sequence"/>
</dbReference>
<dbReference type="InterPro" id="IPR036691">
    <property type="entry name" value="Endo/exonu/phosph_ase_sf"/>
</dbReference>
<accession>A0A917R6N0</accession>
<evidence type="ECO:0000256" key="1">
    <source>
        <dbReference type="SAM" id="Phobius"/>
    </source>
</evidence>
<reference evidence="3" key="1">
    <citation type="journal article" date="2014" name="Int. J. Syst. Evol. Microbiol.">
        <title>Complete genome sequence of Corynebacterium casei LMG S-19264T (=DSM 44701T), isolated from a smear-ripened cheese.</title>
        <authorList>
            <consortium name="US DOE Joint Genome Institute (JGI-PGF)"/>
            <person name="Walter F."/>
            <person name="Albersmeier A."/>
            <person name="Kalinowski J."/>
            <person name="Ruckert C."/>
        </authorList>
    </citation>
    <scope>NUCLEOTIDE SEQUENCE</scope>
    <source>
        <strain evidence="3">CGMCC 4.3508</strain>
    </source>
</reference>